<proteinExistence type="predicted"/>
<protein>
    <submittedName>
        <fullName evidence="1">Uncharacterized protein</fullName>
    </submittedName>
</protein>
<comment type="caution">
    <text evidence="1">The sequence shown here is derived from an EMBL/GenBank/DDBJ whole genome shotgun (WGS) entry which is preliminary data.</text>
</comment>
<keyword evidence="2" id="KW-1185">Reference proteome</keyword>
<dbReference type="AlphaFoldDB" id="A0AA37LYX2"/>
<dbReference type="EMBL" id="BPPX01000046">
    <property type="protein sequence ID" value="GJC89877.1"/>
    <property type="molecule type" value="Genomic_DNA"/>
</dbReference>
<sequence>MVSDLAGRRLTIHLEAKDVLIDWILTAAEASATRSVTKVSANTRENHSLLRCSSSVTYALELAKGDAQFKYLRMLRRDVDSPVAIKYCTLIERCLGLLAFAMGHANIIVGTPSHRHKSLESQGH</sequence>
<reference evidence="1 2" key="1">
    <citation type="submission" date="2021-07" db="EMBL/GenBank/DDBJ databases">
        <title>Genome data of Colletotrichum spaethianum.</title>
        <authorList>
            <person name="Utami Y.D."/>
            <person name="Hiruma K."/>
        </authorList>
    </citation>
    <scope>NUCLEOTIDE SEQUENCE [LARGE SCALE GENOMIC DNA]</scope>
    <source>
        <strain evidence="1 2">MAFF 242679</strain>
    </source>
</reference>
<evidence type="ECO:0000313" key="1">
    <source>
        <dbReference type="EMBL" id="GJC89877.1"/>
    </source>
</evidence>
<gene>
    <name evidence="1" type="ORF">ColLi_12715</name>
</gene>
<dbReference type="Proteomes" id="UP001055172">
    <property type="component" value="Unassembled WGS sequence"/>
</dbReference>
<evidence type="ECO:0000313" key="2">
    <source>
        <dbReference type="Proteomes" id="UP001055172"/>
    </source>
</evidence>
<name>A0AA37LYX2_9PEZI</name>
<organism evidence="1 2">
    <name type="scientific">Colletotrichum liriopes</name>
    <dbReference type="NCBI Taxonomy" id="708192"/>
    <lineage>
        <taxon>Eukaryota</taxon>
        <taxon>Fungi</taxon>
        <taxon>Dikarya</taxon>
        <taxon>Ascomycota</taxon>
        <taxon>Pezizomycotina</taxon>
        <taxon>Sordariomycetes</taxon>
        <taxon>Hypocreomycetidae</taxon>
        <taxon>Glomerellales</taxon>
        <taxon>Glomerellaceae</taxon>
        <taxon>Colletotrichum</taxon>
        <taxon>Colletotrichum spaethianum species complex</taxon>
    </lineage>
</organism>
<accession>A0AA37LYX2</accession>